<dbReference type="PANTHER" id="PTHR24292:SF100">
    <property type="entry name" value="CYTOCHROME P450 6A16, ISOFORM B-RELATED"/>
    <property type="match status" value="1"/>
</dbReference>
<comment type="caution">
    <text evidence="14">The sequence shown here is derived from an EMBL/GenBank/DDBJ whole genome shotgun (WGS) entry which is preliminary data.</text>
</comment>
<keyword evidence="10" id="KW-0408">Iron</keyword>
<dbReference type="GO" id="GO:0005789">
    <property type="term" value="C:endoplasmic reticulum membrane"/>
    <property type="evidence" value="ECO:0007669"/>
    <property type="project" value="UniProtKB-SubCell"/>
</dbReference>
<keyword evidence="9" id="KW-0560">Oxidoreductase</keyword>
<organism evidence="14 15">
    <name type="scientific">Aquatica leii</name>
    <dbReference type="NCBI Taxonomy" id="1421715"/>
    <lineage>
        <taxon>Eukaryota</taxon>
        <taxon>Metazoa</taxon>
        <taxon>Ecdysozoa</taxon>
        <taxon>Arthropoda</taxon>
        <taxon>Hexapoda</taxon>
        <taxon>Insecta</taxon>
        <taxon>Pterygota</taxon>
        <taxon>Neoptera</taxon>
        <taxon>Endopterygota</taxon>
        <taxon>Coleoptera</taxon>
        <taxon>Polyphaga</taxon>
        <taxon>Elateriformia</taxon>
        <taxon>Elateroidea</taxon>
        <taxon>Lampyridae</taxon>
        <taxon>Luciolinae</taxon>
        <taxon>Aquatica</taxon>
    </lineage>
</organism>
<dbReference type="GO" id="GO:0016705">
    <property type="term" value="F:oxidoreductase activity, acting on paired donors, with incorporation or reduction of molecular oxygen"/>
    <property type="evidence" value="ECO:0007669"/>
    <property type="project" value="InterPro"/>
</dbReference>
<evidence type="ECO:0000256" key="4">
    <source>
        <dbReference type="ARBA" id="ARBA00010617"/>
    </source>
</evidence>
<dbReference type="InterPro" id="IPR036396">
    <property type="entry name" value="Cyt_P450_sf"/>
</dbReference>
<evidence type="ECO:0000256" key="1">
    <source>
        <dbReference type="ARBA" id="ARBA00001971"/>
    </source>
</evidence>
<evidence type="ECO:0000256" key="9">
    <source>
        <dbReference type="ARBA" id="ARBA00023002"/>
    </source>
</evidence>
<dbReference type="EMBL" id="JARPUR010000004">
    <property type="protein sequence ID" value="KAK4878615.1"/>
    <property type="molecule type" value="Genomic_DNA"/>
</dbReference>
<protein>
    <recommendedName>
        <fullName evidence="16">Cytochrome P450</fullName>
    </recommendedName>
</protein>
<accession>A0AAN7Q3V0</accession>
<dbReference type="InterPro" id="IPR002401">
    <property type="entry name" value="Cyt_P450_E_grp-I"/>
</dbReference>
<keyword evidence="13" id="KW-1133">Transmembrane helix</keyword>
<evidence type="ECO:0000256" key="2">
    <source>
        <dbReference type="ARBA" id="ARBA00004174"/>
    </source>
</evidence>
<dbReference type="FunFam" id="1.10.630.10:FF:000042">
    <property type="entry name" value="Cytochrome P450"/>
    <property type="match status" value="1"/>
</dbReference>
<evidence type="ECO:0000256" key="11">
    <source>
        <dbReference type="ARBA" id="ARBA00023033"/>
    </source>
</evidence>
<dbReference type="GO" id="GO:0005506">
    <property type="term" value="F:iron ion binding"/>
    <property type="evidence" value="ECO:0007669"/>
    <property type="project" value="InterPro"/>
</dbReference>
<comment type="similarity">
    <text evidence="4">Belongs to the cytochrome P450 family.</text>
</comment>
<dbReference type="SUPFAM" id="SSF48264">
    <property type="entry name" value="Cytochrome P450"/>
    <property type="match status" value="3"/>
</dbReference>
<name>A0AAN7Q3V0_9COLE</name>
<dbReference type="InterPro" id="IPR017972">
    <property type="entry name" value="Cyt_P450_CS"/>
</dbReference>
<dbReference type="InterPro" id="IPR050476">
    <property type="entry name" value="Insect_CytP450_Detox"/>
</dbReference>
<keyword evidence="8" id="KW-0492">Microsome</keyword>
<comment type="cofactor">
    <cofactor evidence="1">
        <name>heme</name>
        <dbReference type="ChEBI" id="CHEBI:30413"/>
    </cofactor>
</comment>
<comment type="subcellular location">
    <subcellularLocation>
        <location evidence="3">Endoplasmic reticulum membrane</location>
        <topology evidence="3">Peripheral membrane protein</topology>
    </subcellularLocation>
    <subcellularLocation>
        <location evidence="2">Microsome membrane</location>
        <topology evidence="2">Peripheral membrane protein</topology>
    </subcellularLocation>
</comment>
<sequence>MVLYESIILNVIAIFAVTVIAAVTYCKWTYTFWKRFGIPFLEPTVPFGNALDFLVLKYSRGEVVAEHYKTAKAKGFKHVGLFSFTTPEYMPIDLQIIKNILVKDFNYFTDRGMYVNEEIEPLSGNLFMLSGYETSSTVMTFCLLELALNPDIQEKLREEVNTVMERYDQVVTYDSLNDLVYMQQILDEVLRKYPPVPFLNRVCLADYEIPNTDIVLKKDTKVIISLLGLQNDSEFFPEPEKFDPDRFSMKNKEKLNQFCYMPFGEGPRLCIELSLNQEVQEKLREEVNNVMDWYDKVTYDSLNVVYMRQVLDVVGMVMYCKWLYRFWKRLGVPYFEPIFPFGNTQKVLFAQTSRGELTAEQYKAAKRNGYKHVGLFGFTTPEYMPIDLEITKNILIKDFNHFCDRGLYTNEDVDPLTGHLFSLSGNRWRRMRAKLSPTFTSGKMKLMFNTVVECSQKLKQFIDVEHKHRAINIKNVLERFTADVIGSCALGLNCNSFDDPNSDFCKYSKKFFHPTYIEKIKNLISIFFPSVMKLLKMNAIPSDVSDFYIDVVRNAVKYRKTNNVVRNDFLQILIDLMKDESGLTIEEVAAQAFVFFLAGFETSSNVMMYCLFELALNQEIQEKVREEVNVVLQRHNQVMTYDSLNDMIYMRQVLDEVMRKYPALPILNRVCTIDYKIPNVDLKLKKGTRVIIPLLGIQNDPDYFPNPEKFDPERFAPKNKEKLNQVCYMPFGEGSRLCIGLRFAFLQMKIGLSVLLQNYKFSLNEKTQLPLKFNPKNFNLSPIGSIWVDAEKI</sequence>
<keyword evidence="12 13" id="KW-0472">Membrane</keyword>
<dbReference type="PRINTS" id="PR00385">
    <property type="entry name" value="P450"/>
</dbReference>
<dbReference type="PRINTS" id="PR00463">
    <property type="entry name" value="EP450I"/>
</dbReference>
<keyword evidence="11" id="KW-0503">Monooxygenase</keyword>
<dbReference type="Proteomes" id="UP001353858">
    <property type="component" value="Unassembled WGS sequence"/>
</dbReference>
<dbReference type="CDD" id="cd11056">
    <property type="entry name" value="CYP6-like"/>
    <property type="match status" value="1"/>
</dbReference>
<keyword evidence="6" id="KW-0479">Metal-binding</keyword>
<evidence type="ECO:0000256" key="3">
    <source>
        <dbReference type="ARBA" id="ARBA00004406"/>
    </source>
</evidence>
<evidence type="ECO:0000256" key="8">
    <source>
        <dbReference type="ARBA" id="ARBA00022848"/>
    </source>
</evidence>
<proteinExistence type="inferred from homology"/>
<evidence type="ECO:0000313" key="15">
    <source>
        <dbReference type="Proteomes" id="UP001353858"/>
    </source>
</evidence>
<evidence type="ECO:0008006" key="16">
    <source>
        <dbReference type="Google" id="ProtNLM"/>
    </source>
</evidence>
<evidence type="ECO:0000256" key="12">
    <source>
        <dbReference type="ARBA" id="ARBA00023136"/>
    </source>
</evidence>
<dbReference type="InterPro" id="IPR001128">
    <property type="entry name" value="Cyt_P450"/>
</dbReference>
<keyword evidence="7" id="KW-0256">Endoplasmic reticulum</keyword>
<evidence type="ECO:0000256" key="5">
    <source>
        <dbReference type="ARBA" id="ARBA00022617"/>
    </source>
</evidence>
<gene>
    <name evidence="14" type="ORF">RN001_011121</name>
</gene>
<dbReference type="GO" id="GO:0004497">
    <property type="term" value="F:monooxygenase activity"/>
    <property type="evidence" value="ECO:0007669"/>
    <property type="project" value="UniProtKB-KW"/>
</dbReference>
<keyword evidence="15" id="KW-1185">Reference proteome</keyword>
<dbReference type="PROSITE" id="PS00086">
    <property type="entry name" value="CYTOCHROME_P450"/>
    <property type="match status" value="1"/>
</dbReference>
<evidence type="ECO:0000256" key="13">
    <source>
        <dbReference type="SAM" id="Phobius"/>
    </source>
</evidence>
<dbReference type="Pfam" id="PF00067">
    <property type="entry name" value="p450"/>
    <property type="match status" value="2"/>
</dbReference>
<evidence type="ECO:0000313" key="14">
    <source>
        <dbReference type="EMBL" id="KAK4878615.1"/>
    </source>
</evidence>
<dbReference type="PANTHER" id="PTHR24292">
    <property type="entry name" value="CYTOCHROME P450"/>
    <property type="match status" value="1"/>
</dbReference>
<dbReference type="AlphaFoldDB" id="A0AAN7Q3V0"/>
<keyword evidence="5" id="KW-0349">Heme</keyword>
<evidence type="ECO:0000256" key="10">
    <source>
        <dbReference type="ARBA" id="ARBA00023004"/>
    </source>
</evidence>
<keyword evidence="13" id="KW-0812">Transmembrane</keyword>
<dbReference type="GO" id="GO:0020037">
    <property type="term" value="F:heme binding"/>
    <property type="evidence" value="ECO:0007669"/>
    <property type="project" value="InterPro"/>
</dbReference>
<evidence type="ECO:0000256" key="7">
    <source>
        <dbReference type="ARBA" id="ARBA00022824"/>
    </source>
</evidence>
<reference evidence="15" key="1">
    <citation type="submission" date="2023-01" db="EMBL/GenBank/DDBJ databases">
        <title>Key to firefly adult light organ development and bioluminescence: homeobox transcription factors regulate luciferase expression and transportation to peroxisome.</title>
        <authorList>
            <person name="Fu X."/>
        </authorList>
    </citation>
    <scope>NUCLEOTIDE SEQUENCE [LARGE SCALE GENOMIC DNA]</scope>
</reference>
<dbReference type="Gene3D" id="1.10.630.10">
    <property type="entry name" value="Cytochrome P450"/>
    <property type="match status" value="3"/>
</dbReference>
<evidence type="ECO:0000256" key="6">
    <source>
        <dbReference type="ARBA" id="ARBA00022723"/>
    </source>
</evidence>
<feature type="transmembrane region" description="Helical" evidence="13">
    <location>
        <begin position="6"/>
        <end position="26"/>
    </location>
</feature>